<comment type="caution">
    <text evidence="2">The sequence shown here is derived from an EMBL/GenBank/DDBJ whole genome shotgun (WGS) entry which is preliminary data.</text>
</comment>
<evidence type="ECO:0000313" key="2">
    <source>
        <dbReference type="EMBL" id="KAH7035864.1"/>
    </source>
</evidence>
<dbReference type="Proteomes" id="UP000756346">
    <property type="component" value="Unassembled WGS sequence"/>
</dbReference>
<sequence>MGPAFCWEVLTFYRPKMYKTKLTQWKFFKNNRQSDVANILSLQKRRSAMGKDTIVQRNGKLIDVHGYMKRKGITAEDLATGVPVVTETQSDLPPTLDCRTPPPSPPMVLSRGMTPTDDQVVRELFHQWAVPRVHMYRNVERWFLNLIDDHRDSSAMESVRLLRESCWLFSQGKHQQAGELCRSGFELVHHVLEESSALSFFELIIMVLRYQNADVAKELWKYLSKYAATCRDTNHPFRRALTALADYSQKNTFEETSHVLRWTLQWPATRFGGRLDSRRFDYSVLHPWDLIPMNCDYHRYYMYLHLWDSDDIPKATIPGLEEFSDAGYLRADLLLAYGTMEDWYHEKIPRLAHTMIDDDRASGANCIYLQWVCLYAIAKYHKASAWRLEGTMRRDELKLGIYYLQMAADLQARNWPHGRNYQETLAILEQWSRDAGDNATADSAVAKQSEIHSQAVEDVS</sequence>
<dbReference type="EMBL" id="JAGTJQ010000003">
    <property type="protein sequence ID" value="KAH7035864.1"/>
    <property type="molecule type" value="Genomic_DNA"/>
</dbReference>
<reference evidence="2" key="1">
    <citation type="journal article" date="2021" name="Nat. Commun.">
        <title>Genetic determinants of endophytism in the Arabidopsis root mycobiome.</title>
        <authorList>
            <person name="Mesny F."/>
            <person name="Miyauchi S."/>
            <person name="Thiergart T."/>
            <person name="Pickel B."/>
            <person name="Atanasova L."/>
            <person name="Karlsson M."/>
            <person name="Huettel B."/>
            <person name="Barry K.W."/>
            <person name="Haridas S."/>
            <person name="Chen C."/>
            <person name="Bauer D."/>
            <person name="Andreopoulos W."/>
            <person name="Pangilinan J."/>
            <person name="LaButti K."/>
            <person name="Riley R."/>
            <person name="Lipzen A."/>
            <person name="Clum A."/>
            <person name="Drula E."/>
            <person name="Henrissat B."/>
            <person name="Kohler A."/>
            <person name="Grigoriev I.V."/>
            <person name="Martin F.M."/>
            <person name="Hacquard S."/>
        </authorList>
    </citation>
    <scope>NUCLEOTIDE SEQUENCE</scope>
    <source>
        <strain evidence="2">MPI-CAGE-CH-0230</strain>
    </source>
</reference>
<dbReference type="AlphaFoldDB" id="A0A9P9BTR4"/>
<proteinExistence type="predicted"/>
<dbReference type="RefSeq" id="XP_046015957.1">
    <property type="nucleotide sequence ID" value="XM_046163676.1"/>
</dbReference>
<dbReference type="GeneID" id="70193222"/>
<evidence type="ECO:0008006" key="4">
    <source>
        <dbReference type="Google" id="ProtNLM"/>
    </source>
</evidence>
<feature type="region of interest" description="Disordered" evidence="1">
    <location>
        <begin position="439"/>
        <end position="460"/>
    </location>
</feature>
<name>A0A9P9BTR4_9PEZI</name>
<accession>A0A9P9BTR4</accession>
<keyword evidence="3" id="KW-1185">Reference proteome</keyword>
<evidence type="ECO:0000256" key="1">
    <source>
        <dbReference type="SAM" id="MobiDB-lite"/>
    </source>
</evidence>
<organism evidence="2 3">
    <name type="scientific">Microdochium trichocladiopsis</name>
    <dbReference type="NCBI Taxonomy" id="1682393"/>
    <lineage>
        <taxon>Eukaryota</taxon>
        <taxon>Fungi</taxon>
        <taxon>Dikarya</taxon>
        <taxon>Ascomycota</taxon>
        <taxon>Pezizomycotina</taxon>
        <taxon>Sordariomycetes</taxon>
        <taxon>Xylariomycetidae</taxon>
        <taxon>Xylariales</taxon>
        <taxon>Microdochiaceae</taxon>
        <taxon>Microdochium</taxon>
    </lineage>
</organism>
<dbReference type="OrthoDB" id="4115389at2759"/>
<evidence type="ECO:0000313" key="3">
    <source>
        <dbReference type="Proteomes" id="UP000756346"/>
    </source>
</evidence>
<gene>
    <name evidence="2" type="ORF">B0I36DRAFT_97442</name>
</gene>
<protein>
    <recommendedName>
        <fullName evidence="4">Clr5 domain-containing protein</fullName>
    </recommendedName>
</protein>